<evidence type="ECO:0000313" key="2">
    <source>
        <dbReference type="EMBL" id="KPI89909.1"/>
    </source>
</evidence>
<dbReference type="OrthoDB" id="273168at2759"/>
<feature type="region of interest" description="Disordered" evidence="1">
    <location>
        <begin position="1"/>
        <end position="33"/>
    </location>
</feature>
<sequence>MFAGLQKSTRADDGAGASPSAGSAEVFSSSSAARVGELQRTLELLYRDILFPLYEPVERLRVVNHRAIRVQDVIDAIEKESFRTSTSG</sequence>
<reference evidence="2 3" key="1">
    <citation type="journal article" date="2015" name="PLoS Pathog.">
        <title>Leptomonas seymouri: Adaptations to the Dixenous Life Cycle Analyzed by Genome Sequencing, Transcriptome Profiling and Co-infection with Leishmania donovani.</title>
        <authorList>
            <person name="Kraeva N."/>
            <person name="Butenko A."/>
            <person name="Hlavacova J."/>
            <person name="Kostygov A."/>
            <person name="Myskova J."/>
            <person name="Grybchuk D."/>
            <person name="Lestinova T."/>
            <person name="Votypka J."/>
            <person name="Volf P."/>
            <person name="Opperdoes F."/>
            <person name="Flegontov P."/>
            <person name="Lukes J."/>
            <person name="Yurchenko V."/>
        </authorList>
    </citation>
    <scope>NUCLEOTIDE SEQUENCE [LARGE SCALE GENOMIC DNA]</scope>
    <source>
        <strain evidence="2 3">ATCC 30220</strain>
    </source>
</reference>
<dbReference type="AlphaFoldDB" id="A0A0N0P8G2"/>
<organism evidence="2 3">
    <name type="scientific">Leptomonas seymouri</name>
    <dbReference type="NCBI Taxonomy" id="5684"/>
    <lineage>
        <taxon>Eukaryota</taxon>
        <taxon>Discoba</taxon>
        <taxon>Euglenozoa</taxon>
        <taxon>Kinetoplastea</taxon>
        <taxon>Metakinetoplastina</taxon>
        <taxon>Trypanosomatida</taxon>
        <taxon>Trypanosomatidae</taxon>
        <taxon>Leishmaniinae</taxon>
        <taxon>Leptomonas</taxon>
    </lineage>
</organism>
<dbReference type="VEuPathDB" id="TriTrypDB:Lsey_0014_0320"/>
<comment type="caution">
    <text evidence="2">The sequence shown here is derived from an EMBL/GenBank/DDBJ whole genome shotgun (WGS) entry which is preliminary data.</text>
</comment>
<accession>A0A0N0P8G2</accession>
<evidence type="ECO:0000256" key="1">
    <source>
        <dbReference type="SAM" id="MobiDB-lite"/>
    </source>
</evidence>
<protein>
    <submittedName>
        <fullName evidence="2">Uncharacterized protein</fullName>
    </submittedName>
</protein>
<dbReference type="Proteomes" id="UP000038009">
    <property type="component" value="Unassembled WGS sequence"/>
</dbReference>
<feature type="compositionally biased region" description="Low complexity" evidence="1">
    <location>
        <begin position="14"/>
        <end position="33"/>
    </location>
</feature>
<dbReference type="EMBL" id="LJSK01000014">
    <property type="protein sequence ID" value="KPI89909.1"/>
    <property type="molecule type" value="Genomic_DNA"/>
</dbReference>
<evidence type="ECO:0000313" key="3">
    <source>
        <dbReference type="Proteomes" id="UP000038009"/>
    </source>
</evidence>
<gene>
    <name evidence="2" type="ORF">ABL78_0981</name>
</gene>
<name>A0A0N0P8G2_LEPSE</name>
<proteinExistence type="predicted"/>
<keyword evidence="3" id="KW-1185">Reference proteome</keyword>